<name>A0A561E3M9_9MICO</name>
<keyword evidence="4" id="KW-1185">Reference proteome</keyword>
<keyword evidence="1" id="KW-1133">Transmembrane helix</keyword>
<organism evidence="3 4">
    <name type="scientific">Rudaeicoccus suwonensis</name>
    <dbReference type="NCBI Taxonomy" id="657409"/>
    <lineage>
        <taxon>Bacteria</taxon>
        <taxon>Bacillati</taxon>
        <taxon>Actinomycetota</taxon>
        <taxon>Actinomycetes</taxon>
        <taxon>Micrococcales</taxon>
        <taxon>Dermacoccaceae</taxon>
        <taxon>Rudaeicoccus</taxon>
    </lineage>
</organism>
<keyword evidence="1" id="KW-0472">Membrane</keyword>
<accession>A0A561E3M9</accession>
<evidence type="ECO:0000259" key="2">
    <source>
        <dbReference type="Pfam" id="PF02517"/>
    </source>
</evidence>
<feature type="transmembrane region" description="Helical" evidence="1">
    <location>
        <begin position="113"/>
        <end position="133"/>
    </location>
</feature>
<dbReference type="Proteomes" id="UP000318297">
    <property type="component" value="Unassembled WGS sequence"/>
</dbReference>
<feature type="transmembrane region" description="Helical" evidence="1">
    <location>
        <begin position="154"/>
        <end position="174"/>
    </location>
</feature>
<feature type="domain" description="CAAX prenyl protease 2/Lysostaphin resistance protein A-like" evidence="2">
    <location>
        <begin position="155"/>
        <end position="241"/>
    </location>
</feature>
<gene>
    <name evidence="3" type="ORF">BKA23_2571</name>
</gene>
<dbReference type="AlphaFoldDB" id="A0A561E3M9"/>
<proteinExistence type="predicted"/>
<evidence type="ECO:0000256" key="1">
    <source>
        <dbReference type="SAM" id="Phobius"/>
    </source>
</evidence>
<keyword evidence="1" id="KW-0812">Transmembrane</keyword>
<dbReference type="EMBL" id="VIVQ01000002">
    <property type="protein sequence ID" value="TWE10218.1"/>
    <property type="molecule type" value="Genomic_DNA"/>
</dbReference>
<dbReference type="GO" id="GO:0080120">
    <property type="term" value="P:CAAX-box protein maturation"/>
    <property type="evidence" value="ECO:0007669"/>
    <property type="project" value="UniProtKB-ARBA"/>
</dbReference>
<feature type="transmembrane region" description="Helical" evidence="1">
    <location>
        <begin position="194"/>
        <end position="222"/>
    </location>
</feature>
<feature type="transmembrane region" description="Helical" evidence="1">
    <location>
        <begin position="234"/>
        <end position="252"/>
    </location>
</feature>
<comment type="caution">
    <text evidence="3">The sequence shown here is derived from an EMBL/GenBank/DDBJ whole genome shotgun (WGS) entry which is preliminary data.</text>
</comment>
<reference evidence="3 4" key="1">
    <citation type="submission" date="2019-06" db="EMBL/GenBank/DDBJ databases">
        <title>Sequencing the genomes of 1000 actinobacteria strains.</title>
        <authorList>
            <person name="Klenk H.-P."/>
        </authorList>
    </citation>
    <scope>NUCLEOTIDE SEQUENCE [LARGE SCALE GENOMIC DNA]</scope>
    <source>
        <strain evidence="3 4">DSM 19560</strain>
    </source>
</reference>
<dbReference type="Pfam" id="PF02517">
    <property type="entry name" value="Rce1-like"/>
    <property type="match status" value="1"/>
</dbReference>
<evidence type="ECO:0000313" key="4">
    <source>
        <dbReference type="Proteomes" id="UP000318297"/>
    </source>
</evidence>
<evidence type="ECO:0000313" key="3">
    <source>
        <dbReference type="EMBL" id="TWE10218.1"/>
    </source>
</evidence>
<sequence length="264" mass="27787">MPCDSGAVLSSTRSLTTALAAARNSAAQAPWLRPITDHVLTGRALRRARIVSAVTMVAGAPVLRRAITSPSGGRQFQRWTLVLAATWTGGALSASRLHAGYSRMPQGRVTRPVLWPLLIGVGATGVFAAGAVLTSQIRPLRERVESVVDHARDGSLPVVVGLALVTGVTEELFFRGALYAALDLPVLHPVVSTTAVYTVVTCATGNPMLVFAAGLLGVVTGLDRHVTGGVQGPVIIHLTWSAGMLLVLPPLVHHFDQPRRSLVE</sequence>
<dbReference type="GO" id="GO:0004175">
    <property type="term" value="F:endopeptidase activity"/>
    <property type="evidence" value="ECO:0007669"/>
    <property type="project" value="UniProtKB-ARBA"/>
</dbReference>
<dbReference type="InterPro" id="IPR003675">
    <property type="entry name" value="Rce1/LyrA-like_dom"/>
</dbReference>
<protein>
    <recommendedName>
        <fullName evidence="2">CAAX prenyl protease 2/Lysostaphin resistance protein A-like domain-containing protein</fullName>
    </recommendedName>
</protein>